<dbReference type="InterPro" id="IPR036526">
    <property type="entry name" value="C-N_Hydrolase_sf"/>
</dbReference>
<dbReference type="GO" id="GO:0016410">
    <property type="term" value="F:N-acyltransferase activity"/>
    <property type="evidence" value="ECO:0007669"/>
    <property type="project" value="InterPro"/>
</dbReference>
<dbReference type="AlphaFoldDB" id="A0A0D2JDI2"/>
<feature type="transmembrane region" description="Helical" evidence="1">
    <location>
        <begin position="155"/>
        <end position="183"/>
    </location>
</feature>
<feature type="transmembrane region" description="Helical" evidence="1">
    <location>
        <begin position="84"/>
        <end position="106"/>
    </location>
</feature>
<gene>
    <name evidence="2" type="ORF">J120_03780</name>
</gene>
<evidence type="ECO:0000256" key="1">
    <source>
        <dbReference type="SAM" id="Phobius"/>
    </source>
</evidence>
<name>A0A0D2JDI2_9BACT</name>
<evidence type="ECO:0000313" key="3">
    <source>
        <dbReference type="Proteomes" id="UP000032214"/>
    </source>
</evidence>
<dbReference type="GO" id="GO:0042158">
    <property type="term" value="P:lipoprotein biosynthetic process"/>
    <property type="evidence" value="ECO:0007669"/>
    <property type="project" value="InterPro"/>
</dbReference>
<dbReference type="EMBL" id="ARQD01000003">
    <property type="protein sequence ID" value="KIX85041.1"/>
    <property type="molecule type" value="Genomic_DNA"/>
</dbReference>
<feature type="transmembrane region" description="Helical" evidence="1">
    <location>
        <begin position="118"/>
        <end position="143"/>
    </location>
</feature>
<dbReference type="PANTHER" id="PTHR38686:SF1">
    <property type="entry name" value="APOLIPOPROTEIN N-ACYLTRANSFERASE"/>
    <property type="match status" value="1"/>
</dbReference>
<accession>A0A0D2JDI2</accession>
<dbReference type="STRING" id="1306947.J120_03780"/>
<dbReference type="GO" id="GO:0016020">
    <property type="term" value="C:membrane"/>
    <property type="evidence" value="ECO:0007669"/>
    <property type="project" value="InterPro"/>
</dbReference>
<feature type="transmembrane region" description="Helical" evidence="1">
    <location>
        <begin position="190"/>
        <end position="206"/>
    </location>
</feature>
<dbReference type="SUPFAM" id="SSF56317">
    <property type="entry name" value="Carbon-nitrogen hydrolase"/>
    <property type="match status" value="1"/>
</dbReference>
<keyword evidence="1" id="KW-1133">Transmembrane helix</keyword>
<sequence length="442" mass="51716">MYPHILWYLNQSNILSWFFYAATLYSTNFNELVSILIPVPIFITLLHTPERISFISGYVWSLGIWIIHWQALLPICYSAVNCQIALICWLLLIAYAALYGAFYYIAMQFIIITISAEYLKILVCALLWILYWNIISHCILMPFCCNFYNLANPLIYFGSLFIYLRLWVYVLYGICISIITLIVFYYGDKILYIVSGLVILICVIGYKQTPHIVVNTMYNLGGTLGVMRPYDPYQEMCPESIANAVKILIDTYGCNHIVAPESCCTSIGQSQDMINIITQLSEHSITYTIPMQRLDNTYKYNTAWHYTNTQSLWIDKNKLVPFFEYIPYGWSRKIFNNIFFANPSFFTPSSFKSLPVRYKNEEDVYVYMCSDFFFERPENLQSKILFVLVNDTWFANSYFMRVLYQYACYVSASFNKIIYYVSYSHACCMDTGTIKYIPVVEY</sequence>
<feature type="transmembrane region" description="Helical" evidence="1">
    <location>
        <begin position="17"/>
        <end position="45"/>
    </location>
</feature>
<feature type="transmembrane region" description="Helical" evidence="1">
    <location>
        <begin position="52"/>
        <end position="72"/>
    </location>
</feature>
<comment type="caution">
    <text evidence="2">The sequence shown here is derived from an EMBL/GenBank/DDBJ whole genome shotgun (WGS) entry which is preliminary data.</text>
</comment>
<protein>
    <submittedName>
        <fullName evidence="2">Uncharacterized protein</fullName>
    </submittedName>
</protein>
<keyword evidence="1" id="KW-0812">Transmembrane</keyword>
<dbReference type="Proteomes" id="UP000032214">
    <property type="component" value="Unassembled WGS sequence"/>
</dbReference>
<reference evidence="2 3" key="1">
    <citation type="journal article" date="2013" name="Proc. Natl. Acad. Sci. U.S.A.">
        <title>Candidate phylum TM6 genome recovered from a hospital sink biofilm provides genomic insights into this uncultivated phylum.</title>
        <authorList>
            <person name="McLean J.S."/>
            <person name="Lombardo M.J."/>
            <person name="Badger J.H."/>
            <person name="Edlund A."/>
            <person name="Novotny M."/>
            <person name="Yee-Greenbaum J."/>
            <person name="Vyahhi N."/>
            <person name="Hall A.P."/>
            <person name="Yang Y."/>
            <person name="Dupont C.L."/>
            <person name="Ziegler M.G."/>
            <person name="Chitsaz H."/>
            <person name="Allen A.E."/>
            <person name="Yooseph S."/>
            <person name="Tesler G."/>
            <person name="Pevzner P.A."/>
            <person name="Friedman R.M."/>
            <person name="Nealson K.H."/>
            <person name="Venter J.C."/>
            <person name="Lasken R.S."/>
        </authorList>
    </citation>
    <scope>NUCLEOTIDE SEQUENCE [LARGE SCALE GENOMIC DNA]</scope>
    <source>
        <strain evidence="2 3">TM6SC1</strain>
    </source>
</reference>
<evidence type="ECO:0000313" key="2">
    <source>
        <dbReference type="EMBL" id="KIX85041.1"/>
    </source>
</evidence>
<dbReference type="InterPro" id="IPR004563">
    <property type="entry name" value="Apolipo_AcylTrfase"/>
</dbReference>
<dbReference type="PANTHER" id="PTHR38686">
    <property type="entry name" value="APOLIPOPROTEIN N-ACYLTRANSFERASE"/>
    <property type="match status" value="1"/>
</dbReference>
<keyword evidence="1" id="KW-0472">Membrane</keyword>
<keyword evidence="3" id="KW-1185">Reference proteome</keyword>
<organism evidence="2 3">
    <name type="scientific">candidate division TM6 bacterium JCVI TM6SC1</name>
    <dbReference type="NCBI Taxonomy" id="1306947"/>
    <lineage>
        <taxon>Bacteria</taxon>
        <taxon>Candidatus Babelota</taxon>
        <taxon>Vermiphilus</taxon>
    </lineage>
</organism>
<proteinExistence type="predicted"/>